<proteinExistence type="inferred from homology"/>
<accession>A0A0W7XC96</accession>
<dbReference type="AlphaFoldDB" id="A0A0W7XC96"/>
<dbReference type="STRING" id="1765722.AT728_38870"/>
<gene>
    <name evidence="3" type="ORF">AT728_38870</name>
</gene>
<dbReference type="SUPFAM" id="SSF54001">
    <property type="entry name" value="Cysteine proteinases"/>
    <property type="match status" value="1"/>
</dbReference>
<dbReference type="GO" id="GO:0016407">
    <property type="term" value="F:acetyltransferase activity"/>
    <property type="evidence" value="ECO:0007669"/>
    <property type="project" value="InterPro"/>
</dbReference>
<name>A0A0W7XC96_9ACTN</name>
<keyword evidence="4" id="KW-1185">Reference proteome</keyword>
<dbReference type="PRINTS" id="PR01543">
    <property type="entry name" value="ANATRNSFRASE"/>
</dbReference>
<comment type="caution">
    <text evidence="3">The sequence shown here is derived from an EMBL/GenBank/DDBJ whole genome shotgun (WGS) entry which is preliminary data.</text>
</comment>
<evidence type="ECO:0000313" key="3">
    <source>
        <dbReference type="EMBL" id="KUF20459.1"/>
    </source>
</evidence>
<protein>
    <recommendedName>
        <fullName evidence="5">Acetyltransferase</fullName>
    </recommendedName>
</protein>
<dbReference type="InterPro" id="IPR038765">
    <property type="entry name" value="Papain-like_cys_pep_sf"/>
</dbReference>
<dbReference type="Gene3D" id="2.40.128.150">
    <property type="entry name" value="Cysteine proteinases"/>
    <property type="match status" value="1"/>
</dbReference>
<dbReference type="Pfam" id="PF00797">
    <property type="entry name" value="Acetyltransf_2"/>
    <property type="match status" value="1"/>
</dbReference>
<dbReference type="PANTHER" id="PTHR11786:SF0">
    <property type="entry name" value="ARYLAMINE N-ACETYLTRANSFERASE 4-RELATED"/>
    <property type="match status" value="1"/>
</dbReference>
<dbReference type="PANTHER" id="PTHR11786">
    <property type="entry name" value="N-HYDROXYARYLAMINE O-ACETYLTRANSFERASE"/>
    <property type="match status" value="1"/>
</dbReference>
<comment type="similarity">
    <text evidence="1 2">Belongs to the arylamine N-acetyltransferase family.</text>
</comment>
<evidence type="ECO:0008006" key="5">
    <source>
        <dbReference type="Google" id="ProtNLM"/>
    </source>
</evidence>
<dbReference type="Gene3D" id="3.30.2140.10">
    <property type="entry name" value="Arylamine N-acetyltransferase"/>
    <property type="match status" value="1"/>
</dbReference>
<dbReference type="EMBL" id="LOCL01000010">
    <property type="protein sequence ID" value="KUF20459.1"/>
    <property type="molecule type" value="Genomic_DNA"/>
</dbReference>
<sequence length="264" mass="30140">MHTDFDIDAYLDRIGAERPKRPDYEALCHLQERHLMTVPFETLSFAEREIPNMTDEFVYDKIVRRRRGGGCGELNAGFALLLRSLGFRVGALGGRVLHNGHAPFRGVHNGHVLLRVELERSYLVDVGFRWASRRPLRLTERGVQKDEHGEYRLVHTPEGDVEMFHDGVLRWRVEPHPRDLDDFETVMWYFATSPDVHSAGQLWASVVTETGRVSLFNRVLTHHGAGGKESRVLATDDEFKAEFEKWFGIALSSVPDLPESTHGI</sequence>
<evidence type="ECO:0000256" key="1">
    <source>
        <dbReference type="ARBA" id="ARBA00006547"/>
    </source>
</evidence>
<dbReference type="InterPro" id="IPR001447">
    <property type="entry name" value="Arylamine_N-AcTrfase"/>
</dbReference>
<dbReference type="Proteomes" id="UP000054804">
    <property type="component" value="Unassembled WGS sequence"/>
</dbReference>
<evidence type="ECO:0000313" key="4">
    <source>
        <dbReference type="Proteomes" id="UP000054804"/>
    </source>
</evidence>
<evidence type="ECO:0000256" key="2">
    <source>
        <dbReference type="RuleBase" id="RU003452"/>
    </source>
</evidence>
<organism evidence="3 4">
    <name type="scientific">Streptomyces silvensis</name>
    <dbReference type="NCBI Taxonomy" id="1765722"/>
    <lineage>
        <taxon>Bacteria</taxon>
        <taxon>Bacillati</taxon>
        <taxon>Actinomycetota</taxon>
        <taxon>Actinomycetes</taxon>
        <taxon>Kitasatosporales</taxon>
        <taxon>Streptomycetaceae</taxon>
        <taxon>Streptomyces</taxon>
    </lineage>
</organism>
<reference evidence="3 4" key="1">
    <citation type="submission" date="2015-12" db="EMBL/GenBank/DDBJ databases">
        <title>Draft genome sequence of Streptomyces silvensis ATCC 53525, a producer of novel hormone antagonists.</title>
        <authorList>
            <person name="Johnston C.W."/>
            <person name="Li Y."/>
            <person name="Magarvey N.A."/>
        </authorList>
    </citation>
    <scope>NUCLEOTIDE SEQUENCE [LARGE SCALE GENOMIC DNA]</scope>
    <source>
        <strain evidence="3 4">ATCC 53525</strain>
    </source>
</reference>